<feature type="compositionally biased region" description="Basic and acidic residues" evidence="1">
    <location>
        <begin position="265"/>
        <end position="279"/>
    </location>
</feature>
<dbReference type="STRING" id="106004.A0A1Y2G0V6"/>
<evidence type="ECO:0000313" key="2">
    <source>
        <dbReference type="EMBL" id="ORY89095.1"/>
    </source>
</evidence>
<reference evidence="2 3" key="1">
    <citation type="submission" date="2016-07" db="EMBL/GenBank/DDBJ databases">
        <title>Pervasive Adenine N6-methylation of Active Genes in Fungi.</title>
        <authorList>
            <consortium name="DOE Joint Genome Institute"/>
            <person name="Mondo S.J."/>
            <person name="Dannebaum R.O."/>
            <person name="Kuo R.C."/>
            <person name="Labutti K."/>
            <person name="Haridas S."/>
            <person name="Kuo A."/>
            <person name="Salamov A."/>
            <person name="Ahrendt S.R."/>
            <person name="Lipzen A."/>
            <person name="Sullivan W."/>
            <person name="Andreopoulos W.B."/>
            <person name="Clum A."/>
            <person name="Lindquist E."/>
            <person name="Daum C."/>
            <person name="Ramamoorthy G.K."/>
            <person name="Gryganskyi A."/>
            <person name="Culley D."/>
            <person name="Magnuson J.K."/>
            <person name="James T.Y."/>
            <person name="O'Malley M.A."/>
            <person name="Stajich J.E."/>
            <person name="Spatafora J.W."/>
            <person name="Visel A."/>
            <person name="Grigoriev I.V."/>
        </authorList>
    </citation>
    <scope>NUCLEOTIDE SEQUENCE [LARGE SCALE GENOMIC DNA]</scope>
    <source>
        <strain evidence="2 3">62-1032</strain>
    </source>
</reference>
<name>A0A1Y2G0V6_9BASI</name>
<proteinExistence type="predicted"/>
<feature type="region of interest" description="Disordered" evidence="1">
    <location>
        <begin position="609"/>
        <end position="652"/>
    </location>
</feature>
<comment type="caution">
    <text evidence="2">The sequence shown here is derived from an EMBL/GenBank/DDBJ whole genome shotgun (WGS) entry which is preliminary data.</text>
</comment>
<feature type="compositionally biased region" description="Basic and acidic residues" evidence="1">
    <location>
        <begin position="1150"/>
        <end position="1159"/>
    </location>
</feature>
<feature type="compositionally biased region" description="Pro residues" evidence="1">
    <location>
        <begin position="115"/>
        <end position="127"/>
    </location>
</feature>
<dbReference type="Proteomes" id="UP000193467">
    <property type="component" value="Unassembled WGS sequence"/>
</dbReference>
<accession>A0A1Y2G0V6</accession>
<evidence type="ECO:0000313" key="3">
    <source>
        <dbReference type="Proteomes" id="UP000193467"/>
    </source>
</evidence>
<dbReference type="InParanoid" id="A0A1Y2G0V6"/>
<feature type="compositionally biased region" description="Pro residues" evidence="1">
    <location>
        <begin position="372"/>
        <end position="385"/>
    </location>
</feature>
<feature type="compositionally biased region" description="Pro residues" evidence="1">
    <location>
        <begin position="333"/>
        <end position="348"/>
    </location>
</feature>
<feature type="compositionally biased region" description="Low complexity" evidence="1">
    <location>
        <begin position="208"/>
        <end position="223"/>
    </location>
</feature>
<organism evidence="2 3">
    <name type="scientific">Leucosporidium creatinivorum</name>
    <dbReference type="NCBI Taxonomy" id="106004"/>
    <lineage>
        <taxon>Eukaryota</taxon>
        <taxon>Fungi</taxon>
        <taxon>Dikarya</taxon>
        <taxon>Basidiomycota</taxon>
        <taxon>Pucciniomycotina</taxon>
        <taxon>Microbotryomycetes</taxon>
        <taxon>Leucosporidiales</taxon>
        <taxon>Leucosporidium</taxon>
    </lineage>
</organism>
<keyword evidence="3" id="KW-1185">Reference proteome</keyword>
<sequence length="1194" mass="128010">MSSFLAAPSYCRVADCGCPEFEREDEDNDAPLGSCSLCEHQSVYHSPPVRLTPQQARDIKAGGGKAREYCKAKKAGVPCDCPCFIASEADDGKSCSVCSCKAGWHLYKEVEPQPEPLMTPPMSPPPHLVASPSHSQSSFGWPPPHASSAGSSVGAPSELSLQDTTRESWSSMGSGYPAPLLSLAHFAGAPHHSPLHLPISPPLVPNGSSAPSQHSASPASAVAGRSPISEAPSPLELTPSGPSIAGARPMSPVEQALVEEDEQDPVLRHLERGTPRERQSTGSSAGAVERQDEKINYYNRAQQESIDRLLMLSPSARSAASSSAGASRTMLPAPSPPPQRSLPPPPATLPSTANQPLPPLQQSVTPRNLRPAPTPPRADPIPPPEIVLAPTAPSPSPSLTDLGAHSEASDAESLVDPADTPSTSVSRRGTMHGSFISYSTNLAESGSTYPEDEEVVEPPAQPLRTRDEIELAGWREAARQAVEAGATGRPARAERAERINFPLPPPPQVFRQTAPPSSNSPSFTQPFSLSPTAPLAQSPPPQARHPFLQSTSEDPMGPPLPHESIVTPTSLAMNRSISSRSYREEEVFRDQRQGSLASITSNATIHVGQRDRQGSLGDGYGGGFTQAAPLSPPARRPSLAPTSDSTNGTGDEAIWRDYRSKNLTLSISPPIDRGTWKPGQVFSFRLVLDPKVNRTSYDKLEVRLIGNSFVYGEPPDNHDFMIQRTSIFPASSPSVREIGIAQTSFAWDMQLPKEQTCDCSLQPYLLPPSYGHASFRVEYMVELLGKKEARFGRDKAEKLKIHFGIAAPPEVGPPITRTMTGTSTTSSANGIIYGVDGLWKTITQHPQTVPRVGPSGPLVSAIELAYQAALSPEPSSIRLLYRFTLVLGHLTPAQQHTIDHSSILQQVSNVMTIAIARKITLTKSGRKPKKPFVMPVVRPTQKDHREGSKMEKVGGVVVWRTEGFVEMSKAEAKNLSTCSVSVRFNMRASVPISTGITAPIDIVAHELALDFPEPLPIDAASPVANGPPPLPHGLPHSPALNEGYLEPQRSHSPTAIRLPPSETDGTRFERRPSASSPPIGLVAGRRISLVAYSDTSSSNQQHGRADSLDSRSSGAVSALNALPPRPSAPVPSSISSQSLEQQPSGAVRPLSRESEHFLETDEQEEHEPPPPFEDAVRGDLVDWVAAEQRYGERD</sequence>
<feature type="region of interest" description="Disordered" evidence="1">
    <location>
        <begin position="115"/>
        <end position="172"/>
    </location>
</feature>
<feature type="compositionally biased region" description="Low complexity" evidence="1">
    <location>
        <begin position="317"/>
        <end position="327"/>
    </location>
</feature>
<feature type="region of interest" description="Disordered" evidence="1">
    <location>
        <begin position="498"/>
        <end position="572"/>
    </location>
</feature>
<feature type="compositionally biased region" description="Polar residues" evidence="1">
    <location>
        <begin position="159"/>
        <end position="172"/>
    </location>
</feature>
<protein>
    <submittedName>
        <fullName evidence="2">Uncharacterized protein</fullName>
    </submittedName>
</protein>
<dbReference type="AlphaFoldDB" id="A0A1Y2G0V6"/>
<feature type="region of interest" description="Disordered" evidence="1">
    <location>
        <begin position="1094"/>
        <end position="1180"/>
    </location>
</feature>
<feature type="region of interest" description="Disordered" evidence="1">
    <location>
        <begin position="317"/>
        <end position="432"/>
    </location>
</feature>
<feature type="compositionally biased region" description="Low complexity" evidence="1">
    <location>
        <begin position="146"/>
        <end position="157"/>
    </location>
</feature>
<feature type="compositionally biased region" description="Polar residues" evidence="1">
    <location>
        <begin position="510"/>
        <end position="531"/>
    </location>
</feature>
<feature type="region of interest" description="Disordered" evidence="1">
    <location>
        <begin position="1019"/>
        <end position="1080"/>
    </location>
</feature>
<gene>
    <name evidence="2" type="ORF">BCR35DRAFT_312695</name>
</gene>
<feature type="compositionally biased region" description="Low complexity" evidence="1">
    <location>
        <begin position="1130"/>
        <end position="1144"/>
    </location>
</feature>
<evidence type="ECO:0000256" key="1">
    <source>
        <dbReference type="SAM" id="MobiDB-lite"/>
    </source>
</evidence>
<dbReference type="EMBL" id="MCGR01000007">
    <property type="protein sequence ID" value="ORY89095.1"/>
    <property type="molecule type" value="Genomic_DNA"/>
</dbReference>
<dbReference type="OrthoDB" id="2497666at2759"/>
<feature type="region of interest" description="Disordered" evidence="1">
    <location>
        <begin position="197"/>
        <end position="295"/>
    </location>
</feature>